<evidence type="ECO:0000256" key="5">
    <source>
        <dbReference type="ARBA" id="ARBA00022989"/>
    </source>
</evidence>
<feature type="transmembrane region" description="Helical" evidence="10">
    <location>
        <begin position="198"/>
        <end position="224"/>
    </location>
</feature>
<feature type="transmembrane region" description="Helical" evidence="10">
    <location>
        <begin position="377"/>
        <end position="401"/>
    </location>
</feature>
<feature type="transmembrane region" description="Helical" evidence="10">
    <location>
        <begin position="276"/>
        <end position="295"/>
    </location>
</feature>
<dbReference type="Proteomes" id="UP001154252">
    <property type="component" value="Unassembled WGS sequence"/>
</dbReference>
<evidence type="ECO:0000256" key="1">
    <source>
        <dbReference type="ARBA" id="ARBA00002598"/>
    </source>
</evidence>
<sequence length="411" mass="44011">MPSTTEEGNPSRCADPLGEAQQANPNESWPSSCDRVAPAPPASAAQPLSKHATRIYTVSYLTFFSLLGTLARLGLQALAFYTGAPVVTGVLWANVGGSLVMGFLSEDQNLFREEWGQEPAKEQATDAVEMEPKTKNKKHLAVKKTIPLYIGLTTGFCGCFTSFSSFMRDVFLALANALPDPSLPTGSHIAPRNGGYSFMALVAVILLTVSLSLSALIVGAHLALALTRVTPTVPFAFTRRVLDHVVVLLAWGCWLGAVFLAIWPPDRHNGPDVWRGRAVFALVFSPLGCLLRFYVSLHLNSRIPTFPLGTFAVNIFGTIIEALCYDLQHVSGLGAAVPAALTGCQVLQGVMDGFCGSTTTISTWVAELKGLAHRRHAYLYGSASVLVALAFLVVIMGSLLWTRGFAEPVCG</sequence>
<organism evidence="11 12">
    <name type="scientific">Penicillium egyptiacum</name>
    <dbReference type="NCBI Taxonomy" id="1303716"/>
    <lineage>
        <taxon>Eukaryota</taxon>
        <taxon>Fungi</taxon>
        <taxon>Dikarya</taxon>
        <taxon>Ascomycota</taxon>
        <taxon>Pezizomycotina</taxon>
        <taxon>Eurotiomycetes</taxon>
        <taxon>Eurotiomycetidae</taxon>
        <taxon>Eurotiales</taxon>
        <taxon>Aspergillaceae</taxon>
        <taxon>Penicillium</taxon>
    </lineage>
</organism>
<evidence type="ECO:0000256" key="9">
    <source>
        <dbReference type="SAM" id="MobiDB-lite"/>
    </source>
</evidence>
<dbReference type="Pfam" id="PF02537">
    <property type="entry name" value="CRCB"/>
    <property type="match status" value="2"/>
</dbReference>
<evidence type="ECO:0000256" key="10">
    <source>
        <dbReference type="SAM" id="Phobius"/>
    </source>
</evidence>
<gene>
    <name evidence="11" type="ORF">PEGY_LOCUS7426</name>
</gene>
<comment type="similarity">
    <text evidence="7">Belongs to the fluoride channel Fluc/FEX (TC 1.A.43) family.</text>
</comment>
<dbReference type="EMBL" id="CAJVRC010000882">
    <property type="protein sequence ID" value="CAG8903643.1"/>
    <property type="molecule type" value="Genomic_DNA"/>
</dbReference>
<comment type="catalytic activity">
    <reaction evidence="8">
        <text>fluoride(in) = fluoride(out)</text>
        <dbReference type="Rhea" id="RHEA:76159"/>
        <dbReference type="ChEBI" id="CHEBI:17051"/>
    </reaction>
    <physiologicalReaction direction="left-to-right" evidence="8">
        <dbReference type="Rhea" id="RHEA:76160"/>
    </physiologicalReaction>
</comment>
<feature type="transmembrane region" description="Helical" evidence="10">
    <location>
        <begin position="146"/>
        <end position="166"/>
    </location>
</feature>
<dbReference type="PANTHER" id="PTHR28259:SF1">
    <property type="entry name" value="FLUORIDE EXPORT PROTEIN 1-RELATED"/>
    <property type="match status" value="1"/>
</dbReference>
<evidence type="ECO:0000313" key="12">
    <source>
        <dbReference type="Proteomes" id="UP001154252"/>
    </source>
</evidence>
<evidence type="ECO:0000256" key="3">
    <source>
        <dbReference type="ARBA" id="ARBA00022475"/>
    </source>
</evidence>
<feature type="region of interest" description="Disordered" evidence="9">
    <location>
        <begin position="1"/>
        <end position="45"/>
    </location>
</feature>
<keyword evidence="12" id="KW-1185">Reference proteome</keyword>
<comment type="function">
    <text evidence="1">Fluoride channel required for the rapid expulsion of cytoplasmic fluoride.</text>
</comment>
<comment type="subcellular location">
    <subcellularLocation>
        <location evidence="2">Cell membrane</location>
        <topology evidence="2">Multi-pass membrane protein</topology>
    </subcellularLocation>
</comment>
<dbReference type="GO" id="GO:0005886">
    <property type="term" value="C:plasma membrane"/>
    <property type="evidence" value="ECO:0007669"/>
    <property type="project" value="UniProtKB-SubCell"/>
</dbReference>
<keyword evidence="3" id="KW-1003">Cell membrane</keyword>
<proteinExistence type="inferred from homology"/>
<comment type="caution">
    <text evidence="11">The sequence shown here is derived from an EMBL/GenBank/DDBJ whole genome shotgun (WGS) entry which is preliminary data.</text>
</comment>
<feature type="compositionally biased region" description="Polar residues" evidence="9">
    <location>
        <begin position="21"/>
        <end position="31"/>
    </location>
</feature>
<evidence type="ECO:0000256" key="6">
    <source>
        <dbReference type="ARBA" id="ARBA00023136"/>
    </source>
</evidence>
<dbReference type="GO" id="GO:1903425">
    <property type="term" value="F:fluoride transmembrane transporter activity"/>
    <property type="evidence" value="ECO:0007669"/>
    <property type="project" value="TreeGrafter"/>
</dbReference>
<accession>A0A9W4KDL8</accession>
<dbReference type="InterPro" id="IPR003691">
    <property type="entry name" value="FluC"/>
</dbReference>
<evidence type="ECO:0008006" key="13">
    <source>
        <dbReference type="Google" id="ProtNLM"/>
    </source>
</evidence>
<evidence type="ECO:0000256" key="8">
    <source>
        <dbReference type="ARBA" id="ARBA00035585"/>
    </source>
</evidence>
<protein>
    <recommendedName>
        <fullName evidence="13">Chromosome condensation protein</fullName>
    </recommendedName>
</protein>
<evidence type="ECO:0000256" key="7">
    <source>
        <dbReference type="ARBA" id="ARBA00035120"/>
    </source>
</evidence>
<feature type="transmembrane region" description="Helical" evidence="10">
    <location>
        <begin position="245"/>
        <end position="264"/>
    </location>
</feature>
<evidence type="ECO:0000256" key="2">
    <source>
        <dbReference type="ARBA" id="ARBA00004651"/>
    </source>
</evidence>
<feature type="transmembrane region" description="Helical" evidence="10">
    <location>
        <begin position="79"/>
        <end position="104"/>
    </location>
</feature>
<keyword evidence="4 10" id="KW-0812">Transmembrane</keyword>
<evidence type="ECO:0000313" key="11">
    <source>
        <dbReference type="EMBL" id="CAG8903643.1"/>
    </source>
</evidence>
<dbReference type="PANTHER" id="PTHR28259">
    <property type="entry name" value="FLUORIDE EXPORT PROTEIN 1-RELATED"/>
    <property type="match status" value="1"/>
</dbReference>
<feature type="transmembrane region" description="Helical" evidence="10">
    <location>
        <begin position="55"/>
        <end position="73"/>
    </location>
</feature>
<dbReference type="AlphaFoldDB" id="A0A9W4KDL8"/>
<name>A0A9W4KDL8_9EURO</name>
<dbReference type="OrthoDB" id="409792at2759"/>
<evidence type="ECO:0000256" key="4">
    <source>
        <dbReference type="ARBA" id="ARBA00022692"/>
    </source>
</evidence>
<reference evidence="11" key="1">
    <citation type="submission" date="2021-07" db="EMBL/GenBank/DDBJ databases">
        <authorList>
            <person name="Branca A.L. A."/>
        </authorList>
    </citation>
    <scope>NUCLEOTIDE SEQUENCE</scope>
</reference>
<keyword evidence="5 10" id="KW-1133">Transmembrane helix</keyword>
<keyword evidence="6 10" id="KW-0472">Membrane</keyword>